<dbReference type="GO" id="GO:0140492">
    <property type="term" value="F:metal-dependent deubiquitinase activity"/>
    <property type="evidence" value="ECO:0007669"/>
    <property type="project" value="InterPro"/>
</dbReference>
<keyword evidence="4" id="KW-0479">Metal-binding</keyword>
<evidence type="ECO:0000256" key="4">
    <source>
        <dbReference type="ARBA" id="ARBA00022723"/>
    </source>
</evidence>
<sequence length="443" mass="49459">RRAHDVTDRGRKKRILGDACGAPCYVTSSSDPTGGGVSRGKRRVVGCGSQKGSGEMESGGARAVPEDCHHPLPLSFYYRVANQIVRQAEVYREEGNTDDLYHVLTRYIRLMLEFISRHRDYSTYSSKEQLHHNKILQDFVKEHEMVKSSFAKRDSNGDRQVKCCGTIGTKNLSVGPENVDGIPMVTSDERASFTPLGAFFFSLTAGKDHDRNLHAVRHFCPSPITSWVETAPLVGHVSYVIVPDSRNGQLKSLCQEHSTSEAIHDLHISVGLMEEFMALARANTDNDLETCGILGASLKNRIFYVTTLIVPKQESTSSSCQALNEEEIYAVQDEMSLFPVGWIHTHPSQSCFMSSIDLHTQYSYQVMLPESVAIVMAPKDTSRSYGLFRITDPGGTTILKQCKERGFHIHEKPEDGTPIYEDSSNVYINPNLRFEVIDLRCSS</sequence>
<evidence type="ECO:0000313" key="11">
    <source>
        <dbReference type="EMBL" id="JAT48260.1"/>
    </source>
</evidence>
<dbReference type="Pfam" id="PF08969">
    <property type="entry name" value="USP8_dimer"/>
    <property type="match status" value="1"/>
</dbReference>
<keyword evidence="7" id="KW-0862">Zinc</keyword>
<dbReference type="CDD" id="cd08066">
    <property type="entry name" value="MPN_AMSH_like"/>
    <property type="match status" value="1"/>
</dbReference>
<organism evidence="11">
    <name type="scientific">Anthurium amnicola</name>
    <dbReference type="NCBI Taxonomy" id="1678845"/>
    <lineage>
        <taxon>Eukaryota</taxon>
        <taxon>Viridiplantae</taxon>
        <taxon>Streptophyta</taxon>
        <taxon>Embryophyta</taxon>
        <taxon>Tracheophyta</taxon>
        <taxon>Spermatophyta</taxon>
        <taxon>Magnoliopsida</taxon>
        <taxon>Liliopsida</taxon>
        <taxon>Araceae</taxon>
        <taxon>Pothoideae</taxon>
        <taxon>Potheae</taxon>
        <taxon>Anthurium</taxon>
    </lineage>
</organism>
<feature type="domain" description="MPN" evidence="10">
    <location>
        <begin position="266"/>
        <end position="394"/>
    </location>
</feature>
<dbReference type="PANTHER" id="PTHR12947:SF13">
    <property type="entry name" value="FI19924P1"/>
    <property type="match status" value="1"/>
</dbReference>
<dbReference type="Gene3D" id="1.20.58.80">
    <property type="entry name" value="Phosphotransferase system, lactose/cellobiose-type IIA subunit"/>
    <property type="match status" value="1"/>
</dbReference>
<dbReference type="GO" id="GO:0061578">
    <property type="term" value="F:K63-linked deubiquitinase activity"/>
    <property type="evidence" value="ECO:0007669"/>
    <property type="project" value="InterPro"/>
</dbReference>
<comment type="similarity">
    <text evidence="2">Belongs to the peptidase M67C family.</text>
</comment>
<reference evidence="11" key="1">
    <citation type="submission" date="2015-07" db="EMBL/GenBank/DDBJ databases">
        <title>Transcriptome Assembly of Anthurium amnicola.</title>
        <authorList>
            <person name="Suzuki J."/>
        </authorList>
    </citation>
    <scope>NUCLEOTIDE SEQUENCE</scope>
</reference>
<evidence type="ECO:0000256" key="1">
    <source>
        <dbReference type="ARBA" id="ARBA00001947"/>
    </source>
</evidence>
<dbReference type="FunFam" id="3.40.140.10:FF:000046">
    <property type="entry name" value="AMSH-like ubiquitin thioesterase 2"/>
    <property type="match status" value="1"/>
</dbReference>
<evidence type="ECO:0000256" key="6">
    <source>
        <dbReference type="ARBA" id="ARBA00022801"/>
    </source>
</evidence>
<dbReference type="Gene3D" id="3.40.140.10">
    <property type="entry name" value="Cytidine Deaminase, domain 2"/>
    <property type="match status" value="1"/>
</dbReference>
<dbReference type="EMBL" id="GDJX01019676">
    <property type="protein sequence ID" value="JAT48260.1"/>
    <property type="molecule type" value="Transcribed_RNA"/>
</dbReference>
<keyword evidence="3" id="KW-0645">Protease</keyword>
<keyword evidence="6" id="KW-0378">Hydrolase</keyword>
<dbReference type="InterPro" id="IPR037518">
    <property type="entry name" value="MPN"/>
</dbReference>
<evidence type="ECO:0000256" key="7">
    <source>
        <dbReference type="ARBA" id="ARBA00022833"/>
    </source>
</evidence>
<proteinExistence type="inferred from homology"/>
<dbReference type="GO" id="GO:0005768">
    <property type="term" value="C:endosome"/>
    <property type="evidence" value="ECO:0007669"/>
    <property type="project" value="TreeGrafter"/>
</dbReference>
<feature type="region of interest" description="Disordered" evidence="9">
    <location>
        <begin position="29"/>
        <end position="62"/>
    </location>
</feature>
<evidence type="ECO:0000256" key="9">
    <source>
        <dbReference type="SAM" id="MobiDB-lite"/>
    </source>
</evidence>
<comment type="cofactor">
    <cofactor evidence="1">
        <name>Zn(2+)</name>
        <dbReference type="ChEBI" id="CHEBI:29105"/>
    </cofactor>
</comment>
<dbReference type="AlphaFoldDB" id="A0A1D1Y0W7"/>
<feature type="non-terminal residue" evidence="11">
    <location>
        <position position="1"/>
    </location>
</feature>
<dbReference type="InterPro" id="IPR015063">
    <property type="entry name" value="USP8_dimer"/>
</dbReference>
<dbReference type="PANTHER" id="PTHR12947">
    <property type="entry name" value="AMSH-LIKE PROTEASE"/>
    <property type="match status" value="1"/>
</dbReference>
<accession>A0A1D1Y0W7</accession>
<dbReference type="InterPro" id="IPR044098">
    <property type="entry name" value="STAMBP/STALP-like_MPN"/>
</dbReference>
<evidence type="ECO:0000256" key="2">
    <source>
        <dbReference type="ARBA" id="ARBA00010981"/>
    </source>
</evidence>
<gene>
    <name evidence="11" type="primary">AMSH1_1</name>
    <name evidence="11" type="ORF">g.97818</name>
</gene>
<dbReference type="SUPFAM" id="SSF102712">
    <property type="entry name" value="JAB1/MPN domain"/>
    <property type="match status" value="1"/>
</dbReference>
<dbReference type="Pfam" id="PF01398">
    <property type="entry name" value="JAB"/>
    <property type="match status" value="1"/>
</dbReference>
<evidence type="ECO:0000259" key="10">
    <source>
        <dbReference type="PROSITE" id="PS50249"/>
    </source>
</evidence>
<evidence type="ECO:0000256" key="8">
    <source>
        <dbReference type="ARBA" id="ARBA00023049"/>
    </source>
</evidence>
<dbReference type="GO" id="GO:0046872">
    <property type="term" value="F:metal ion binding"/>
    <property type="evidence" value="ECO:0007669"/>
    <property type="project" value="UniProtKB-KW"/>
</dbReference>
<dbReference type="PROSITE" id="PS50249">
    <property type="entry name" value="MPN"/>
    <property type="match status" value="1"/>
</dbReference>
<evidence type="ECO:0000256" key="5">
    <source>
        <dbReference type="ARBA" id="ARBA00022786"/>
    </source>
</evidence>
<keyword evidence="5" id="KW-0833">Ubl conjugation pathway</keyword>
<dbReference type="SMART" id="SM00232">
    <property type="entry name" value="JAB_MPN"/>
    <property type="match status" value="1"/>
</dbReference>
<dbReference type="GO" id="GO:0006508">
    <property type="term" value="P:proteolysis"/>
    <property type="evidence" value="ECO:0007669"/>
    <property type="project" value="UniProtKB-KW"/>
</dbReference>
<dbReference type="GO" id="GO:0070536">
    <property type="term" value="P:protein K63-linked deubiquitination"/>
    <property type="evidence" value="ECO:0007669"/>
    <property type="project" value="InterPro"/>
</dbReference>
<evidence type="ECO:0000256" key="3">
    <source>
        <dbReference type="ARBA" id="ARBA00022670"/>
    </source>
</evidence>
<dbReference type="InterPro" id="IPR000555">
    <property type="entry name" value="JAMM/MPN+_dom"/>
</dbReference>
<dbReference type="GO" id="GO:0016020">
    <property type="term" value="C:membrane"/>
    <property type="evidence" value="ECO:0007669"/>
    <property type="project" value="TreeGrafter"/>
</dbReference>
<keyword evidence="8" id="KW-0482">Metalloprotease</keyword>
<name>A0A1D1Y0W7_9ARAE</name>
<protein>
    <submittedName>
        <fullName evidence="11">AMSH-like ubiquitin thioesterase 1</fullName>
    </submittedName>
</protein>